<evidence type="ECO:0000256" key="3">
    <source>
        <dbReference type="ARBA" id="ARBA00023082"/>
    </source>
</evidence>
<evidence type="ECO:0000256" key="2">
    <source>
        <dbReference type="ARBA" id="ARBA00023015"/>
    </source>
</evidence>
<dbReference type="NCBIfam" id="TIGR02937">
    <property type="entry name" value="sigma70-ECF"/>
    <property type="match status" value="1"/>
</dbReference>
<evidence type="ECO:0000259" key="5">
    <source>
        <dbReference type="Pfam" id="PF04542"/>
    </source>
</evidence>
<reference evidence="7 8" key="1">
    <citation type="journal article" date="2019" name="Mar. Drugs">
        <title>Comparative Genomics and CAZyme Genome Repertoires of Marine Zobellia amurskyensis KMM 3526(T) and Zobellia laminariae KMM 3676(T).</title>
        <authorList>
            <person name="Chernysheva N."/>
            <person name="Bystritskaya E."/>
            <person name="Stenkova A."/>
            <person name="Golovkin I."/>
            <person name="Nedashkovskaya O."/>
            <person name="Isaeva M."/>
        </authorList>
    </citation>
    <scope>NUCLEOTIDE SEQUENCE [LARGE SCALE GENOMIC DNA]</scope>
    <source>
        <strain evidence="7 8">KMM 3526</strain>
    </source>
</reference>
<dbReference type="AlphaFoldDB" id="A0A7X2ZXI2"/>
<dbReference type="InterPro" id="IPR013325">
    <property type="entry name" value="RNA_pol_sigma_r2"/>
</dbReference>
<dbReference type="InterPro" id="IPR013324">
    <property type="entry name" value="RNA_pol_sigma_r3/r4-like"/>
</dbReference>
<dbReference type="GO" id="GO:0016987">
    <property type="term" value="F:sigma factor activity"/>
    <property type="evidence" value="ECO:0007669"/>
    <property type="project" value="UniProtKB-KW"/>
</dbReference>
<comment type="caution">
    <text evidence="7">The sequence shown here is derived from an EMBL/GenBank/DDBJ whole genome shotgun (WGS) entry which is preliminary data.</text>
</comment>
<keyword evidence="3" id="KW-0731">Sigma factor</keyword>
<dbReference type="Gene3D" id="1.10.10.10">
    <property type="entry name" value="Winged helix-like DNA-binding domain superfamily/Winged helix DNA-binding domain"/>
    <property type="match status" value="1"/>
</dbReference>
<dbReference type="Pfam" id="PF08281">
    <property type="entry name" value="Sigma70_r4_2"/>
    <property type="match status" value="1"/>
</dbReference>
<dbReference type="GO" id="GO:0003677">
    <property type="term" value="F:DNA binding"/>
    <property type="evidence" value="ECO:0007669"/>
    <property type="project" value="InterPro"/>
</dbReference>
<feature type="domain" description="RNA polymerase sigma factor 70 region 4 type 2" evidence="6">
    <location>
        <begin position="127"/>
        <end position="178"/>
    </location>
</feature>
<evidence type="ECO:0000256" key="1">
    <source>
        <dbReference type="ARBA" id="ARBA00010641"/>
    </source>
</evidence>
<dbReference type="RefSeq" id="WP_051915050.1">
    <property type="nucleotide sequence ID" value="NZ_RCNR01000076.1"/>
</dbReference>
<gene>
    <name evidence="7" type="ORF">D9O36_20470</name>
</gene>
<dbReference type="EMBL" id="RCNR01000076">
    <property type="protein sequence ID" value="MUH38230.1"/>
    <property type="molecule type" value="Genomic_DNA"/>
</dbReference>
<dbReference type="InterPro" id="IPR007627">
    <property type="entry name" value="RNA_pol_sigma70_r2"/>
</dbReference>
<evidence type="ECO:0000259" key="6">
    <source>
        <dbReference type="Pfam" id="PF08281"/>
    </source>
</evidence>
<dbReference type="Proteomes" id="UP000540519">
    <property type="component" value="Unassembled WGS sequence"/>
</dbReference>
<evidence type="ECO:0000313" key="7">
    <source>
        <dbReference type="EMBL" id="MUH38230.1"/>
    </source>
</evidence>
<comment type="similarity">
    <text evidence="1">Belongs to the sigma-70 factor family. ECF subfamily.</text>
</comment>
<evidence type="ECO:0000313" key="8">
    <source>
        <dbReference type="Proteomes" id="UP000540519"/>
    </source>
</evidence>
<keyword evidence="4" id="KW-0804">Transcription</keyword>
<dbReference type="InterPro" id="IPR014284">
    <property type="entry name" value="RNA_pol_sigma-70_dom"/>
</dbReference>
<protein>
    <submittedName>
        <fullName evidence="7">RNA polymerase sigma-70 factor</fullName>
    </submittedName>
</protein>
<dbReference type="SUPFAM" id="SSF88946">
    <property type="entry name" value="Sigma2 domain of RNA polymerase sigma factors"/>
    <property type="match status" value="1"/>
</dbReference>
<dbReference type="InterPro" id="IPR000792">
    <property type="entry name" value="Tscrpt_reg_LuxR_C"/>
</dbReference>
<sequence length="191" mass="22272">MMPEYLYNAKLKTSSNDLDDFKAVYKFFKPKLFIIANSYVPSKEDAEEIVHDVLIKLWEKRGKLDVKSNYVGYIYSMTRNACLDYLRAHKNKLSKELISDQQELWLNYNALSNDAYSTIIVNELQNLVDNAIADLPEKCQKVFVKSRVDGLGHKEISEELKISTKTVENHITRALRELRVVLKEYLPILFF</sequence>
<dbReference type="CDD" id="cd06171">
    <property type="entry name" value="Sigma70_r4"/>
    <property type="match status" value="1"/>
</dbReference>
<dbReference type="PANTHER" id="PTHR43133">
    <property type="entry name" value="RNA POLYMERASE ECF-TYPE SIGMA FACTO"/>
    <property type="match status" value="1"/>
</dbReference>
<dbReference type="SUPFAM" id="SSF88659">
    <property type="entry name" value="Sigma3 and sigma4 domains of RNA polymerase sigma factors"/>
    <property type="match status" value="1"/>
</dbReference>
<keyword evidence="8" id="KW-1185">Reference proteome</keyword>
<dbReference type="PRINTS" id="PR00038">
    <property type="entry name" value="HTHLUXR"/>
</dbReference>
<organism evidence="7 8">
    <name type="scientific">Zobellia amurskyensis</name>
    <dbReference type="NCBI Taxonomy" id="248905"/>
    <lineage>
        <taxon>Bacteria</taxon>
        <taxon>Pseudomonadati</taxon>
        <taxon>Bacteroidota</taxon>
        <taxon>Flavobacteriia</taxon>
        <taxon>Flavobacteriales</taxon>
        <taxon>Flavobacteriaceae</taxon>
        <taxon>Zobellia</taxon>
    </lineage>
</organism>
<keyword evidence="2" id="KW-0805">Transcription regulation</keyword>
<dbReference type="NCBIfam" id="TIGR02985">
    <property type="entry name" value="Sig70_bacteroi1"/>
    <property type="match status" value="1"/>
</dbReference>
<dbReference type="InterPro" id="IPR013249">
    <property type="entry name" value="RNA_pol_sigma70_r4_t2"/>
</dbReference>
<dbReference type="OrthoDB" id="1100095at2"/>
<feature type="domain" description="RNA polymerase sigma-70 region 2" evidence="5">
    <location>
        <begin position="28"/>
        <end position="90"/>
    </location>
</feature>
<dbReference type="PANTHER" id="PTHR43133:SF46">
    <property type="entry name" value="RNA POLYMERASE SIGMA-70 FACTOR ECF SUBFAMILY"/>
    <property type="match status" value="1"/>
</dbReference>
<dbReference type="InterPro" id="IPR036388">
    <property type="entry name" value="WH-like_DNA-bd_sf"/>
</dbReference>
<dbReference type="Pfam" id="PF04542">
    <property type="entry name" value="Sigma70_r2"/>
    <property type="match status" value="1"/>
</dbReference>
<dbReference type="InterPro" id="IPR014327">
    <property type="entry name" value="RNA_pol_sigma70_bacteroid"/>
</dbReference>
<dbReference type="Gene3D" id="1.10.1740.10">
    <property type="match status" value="1"/>
</dbReference>
<dbReference type="GO" id="GO:0006352">
    <property type="term" value="P:DNA-templated transcription initiation"/>
    <property type="evidence" value="ECO:0007669"/>
    <property type="project" value="InterPro"/>
</dbReference>
<accession>A0A7X2ZXI2</accession>
<proteinExistence type="inferred from homology"/>
<name>A0A7X2ZXI2_9FLAO</name>
<dbReference type="InterPro" id="IPR039425">
    <property type="entry name" value="RNA_pol_sigma-70-like"/>
</dbReference>
<evidence type="ECO:0000256" key="4">
    <source>
        <dbReference type="ARBA" id="ARBA00023163"/>
    </source>
</evidence>